<sequence>MNDTQLPTTCTFDACTYPVKAFGAYQRHWQRAHKGTSFPLGKKQGFRSDLAPNIWNSFLSSWDNLPSNHPHKAMGRAALQSLRNTHFSSCLGHNILDVFRTSPKITHVLEDLEAALFGDNDIQGELYFTSSGEEAPSLSTTHLHASVAAMNSLDSTHIDVEQLCFSAGVESHHKDGLQACVPRIPSAAQHLGIPSTGDLPQLETAYTPRGHITKIHIDGFWDGAILTCLFGSKLLLHWPSTQHNLNTLGQQWPLSLRLGLHLISDLEGLKVYHMVHGSHVYLPPGSLHAVIALSTSAMVTFGIKHPNMITSGLKYSEWIFKHLGPQPDSYPNKDLIFEQLQEGANMHCDVDHDIYRAHDLRAHHALHWVLSRS</sequence>
<dbReference type="Gene3D" id="2.60.120.650">
    <property type="entry name" value="Cupin"/>
    <property type="match status" value="1"/>
</dbReference>
<evidence type="ECO:0000313" key="1">
    <source>
        <dbReference type="EMBL" id="KAK0548205.1"/>
    </source>
</evidence>
<comment type="caution">
    <text evidence="1">The sequence shown here is derived from an EMBL/GenBank/DDBJ whole genome shotgun (WGS) entry which is preliminary data.</text>
</comment>
<accession>A0AAN6JQP3</accession>
<name>A0AAN6JQP3_9BASI</name>
<organism evidence="1 2">
    <name type="scientific">Tilletia horrida</name>
    <dbReference type="NCBI Taxonomy" id="155126"/>
    <lineage>
        <taxon>Eukaryota</taxon>
        <taxon>Fungi</taxon>
        <taxon>Dikarya</taxon>
        <taxon>Basidiomycota</taxon>
        <taxon>Ustilaginomycotina</taxon>
        <taxon>Exobasidiomycetes</taxon>
        <taxon>Tilletiales</taxon>
        <taxon>Tilletiaceae</taxon>
        <taxon>Tilletia</taxon>
    </lineage>
</organism>
<evidence type="ECO:0000313" key="2">
    <source>
        <dbReference type="Proteomes" id="UP001176517"/>
    </source>
</evidence>
<gene>
    <name evidence="1" type="ORF">OC846_004564</name>
</gene>
<keyword evidence="2" id="KW-1185">Reference proteome</keyword>
<evidence type="ECO:0008006" key="3">
    <source>
        <dbReference type="Google" id="ProtNLM"/>
    </source>
</evidence>
<reference evidence="1" key="1">
    <citation type="journal article" date="2023" name="PhytoFront">
        <title>Draft Genome Resources of Seven Strains of Tilletia horrida, Causal Agent of Kernel Smut of Rice.</title>
        <authorList>
            <person name="Khanal S."/>
            <person name="Antony Babu S."/>
            <person name="Zhou X.G."/>
        </authorList>
    </citation>
    <scope>NUCLEOTIDE SEQUENCE</scope>
    <source>
        <strain evidence="1">TX6</strain>
    </source>
</reference>
<dbReference type="EMBL" id="JAPDMZ010000141">
    <property type="protein sequence ID" value="KAK0548205.1"/>
    <property type="molecule type" value="Genomic_DNA"/>
</dbReference>
<protein>
    <recommendedName>
        <fullName evidence="3">JmjC domain-containing protein</fullName>
    </recommendedName>
</protein>
<proteinExistence type="predicted"/>
<dbReference type="AlphaFoldDB" id="A0AAN6JQP3"/>
<dbReference type="SUPFAM" id="SSF51197">
    <property type="entry name" value="Clavaminate synthase-like"/>
    <property type="match status" value="1"/>
</dbReference>
<dbReference type="Proteomes" id="UP001176517">
    <property type="component" value="Unassembled WGS sequence"/>
</dbReference>